<dbReference type="OrthoDB" id="2732387at2759"/>
<dbReference type="RefSeq" id="XP_040757093.1">
    <property type="nucleotide sequence ID" value="XM_040913752.1"/>
</dbReference>
<dbReference type="EMBL" id="KV427992">
    <property type="protein sequence ID" value="KZS99352.1"/>
    <property type="molecule type" value="Genomic_DNA"/>
</dbReference>
<evidence type="ECO:0000313" key="2">
    <source>
        <dbReference type="EMBL" id="KZS99352.1"/>
    </source>
</evidence>
<reference evidence="2 3" key="1">
    <citation type="journal article" date="2016" name="Mol. Biol. Evol.">
        <title>Comparative Genomics of Early-Diverging Mushroom-Forming Fungi Provides Insights into the Origins of Lignocellulose Decay Capabilities.</title>
        <authorList>
            <person name="Nagy L.G."/>
            <person name="Riley R."/>
            <person name="Tritt A."/>
            <person name="Adam C."/>
            <person name="Daum C."/>
            <person name="Floudas D."/>
            <person name="Sun H."/>
            <person name="Yadav J.S."/>
            <person name="Pangilinan J."/>
            <person name="Larsson K.H."/>
            <person name="Matsuura K."/>
            <person name="Barry K."/>
            <person name="Labutti K."/>
            <person name="Kuo R."/>
            <person name="Ohm R.A."/>
            <person name="Bhattacharya S.S."/>
            <person name="Shirouzu T."/>
            <person name="Yoshinaga Y."/>
            <person name="Martin F.M."/>
            <person name="Grigoriev I.V."/>
            <person name="Hibbett D.S."/>
        </authorList>
    </citation>
    <scope>NUCLEOTIDE SEQUENCE [LARGE SCALE GENOMIC DNA]</scope>
    <source>
        <strain evidence="2 3">93-53</strain>
    </source>
</reference>
<sequence length="127" mass="14690">MIKDFDFQHGDLVLVQHTQIEKALNRKMRLHYIGPYIVLFHNRGGAYVLSRKKITIAEEMLDASETRLKEMHQSDDQEEEESDGKQEDEESGDEDEGPQNQYDANELEKASIGIRTNYSIIYKQGLS</sequence>
<name>A0A165ANJ4_9APHY</name>
<feature type="compositionally biased region" description="Basic and acidic residues" evidence="1">
    <location>
        <begin position="65"/>
        <end position="75"/>
    </location>
</feature>
<dbReference type="GeneID" id="63830780"/>
<feature type="region of interest" description="Disordered" evidence="1">
    <location>
        <begin position="65"/>
        <end position="108"/>
    </location>
</feature>
<protein>
    <submittedName>
        <fullName evidence="2">Uncharacterized protein</fullName>
    </submittedName>
</protein>
<dbReference type="InParanoid" id="A0A165ANJ4"/>
<evidence type="ECO:0000313" key="3">
    <source>
        <dbReference type="Proteomes" id="UP000076871"/>
    </source>
</evidence>
<dbReference type="AlphaFoldDB" id="A0A165ANJ4"/>
<organism evidence="2 3">
    <name type="scientific">Laetiporus sulphureus 93-53</name>
    <dbReference type="NCBI Taxonomy" id="1314785"/>
    <lineage>
        <taxon>Eukaryota</taxon>
        <taxon>Fungi</taxon>
        <taxon>Dikarya</taxon>
        <taxon>Basidiomycota</taxon>
        <taxon>Agaricomycotina</taxon>
        <taxon>Agaricomycetes</taxon>
        <taxon>Polyporales</taxon>
        <taxon>Laetiporus</taxon>
    </lineage>
</organism>
<gene>
    <name evidence="2" type="ORF">LAESUDRAFT_765647</name>
</gene>
<dbReference type="Proteomes" id="UP000076871">
    <property type="component" value="Unassembled WGS sequence"/>
</dbReference>
<feature type="compositionally biased region" description="Acidic residues" evidence="1">
    <location>
        <begin position="76"/>
        <end position="97"/>
    </location>
</feature>
<keyword evidence="3" id="KW-1185">Reference proteome</keyword>
<proteinExistence type="predicted"/>
<evidence type="ECO:0000256" key="1">
    <source>
        <dbReference type="SAM" id="MobiDB-lite"/>
    </source>
</evidence>
<dbReference type="STRING" id="1314785.A0A165ANJ4"/>
<accession>A0A165ANJ4</accession>